<organism evidence="2 3">
    <name type="scientific">Streptomyces eurocidicus</name>
    <name type="common">Streptoverticillium eurocidicus</name>
    <dbReference type="NCBI Taxonomy" id="66423"/>
    <lineage>
        <taxon>Bacteria</taxon>
        <taxon>Bacillati</taxon>
        <taxon>Actinomycetota</taxon>
        <taxon>Actinomycetes</taxon>
        <taxon>Kitasatosporales</taxon>
        <taxon>Streptomycetaceae</taxon>
        <taxon>Streptomyces</taxon>
    </lineage>
</organism>
<dbReference type="AlphaFoldDB" id="A0A7W8BBY6"/>
<dbReference type="RefSeq" id="WP_146045609.1">
    <property type="nucleotide sequence ID" value="NZ_JACHJF010000010.1"/>
</dbReference>
<comment type="caution">
    <text evidence="2">The sequence shown here is derived from an EMBL/GenBank/DDBJ whole genome shotgun (WGS) entry which is preliminary data.</text>
</comment>
<proteinExistence type="predicted"/>
<dbReference type="Proteomes" id="UP000528608">
    <property type="component" value="Unassembled WGS sequence"/>
</dbReference>
<feature type="region of interest" description="Disordered" evidence="1">
    <location>
        <begin position="49"/>
        <end position="70"/>
    </location>
</feature>
<sequence length="70" mass="7236">MSAESGGEPVKCKGCERIVLWLDGRAPCGRCGREVSVLLAAPPPPARSTGLVVMGGAMPVYGEDPGPRNE</sequence>
<protein>
    <submittedName>
        <fullName evidence="2">Uncharacterized protein</fullName>
    </submittedName>
</protein>
<name>A0A7W8BBY6_STREU</name>
<dbReference type="EMBL" id="JACHJF010000010">
    <property type="protein sequence ID" value="MBB5120053.1"/>
    <property type="molecule type" value="Genomic_DNA"/>
</dbReference>
<accession>A0A7W8BBY6</accession>
<reference evidence="2 3" key="1">
    <citation type="submission" date="2020-08" db="EMBL/GenBank/DDBJ databases">
        <title>Genomic Encyclopedia of Type Strains, Phase III (KMG-III): the genomes of soil and plant-associated and newly described type strains.</title>
        <authorList>
            <person name="Whitman W."/>
        </authorList>
    </citation>
    <scope>NUCLEOTIDE SEQUENCE [LARGE SCALE GENOMIC DNA]</scope>
    <source>
        <strain evidence="2 3">CECT 3259</strain>
    </source>
</reference>
<evidence type="ECO:0000313" key="2">
    <source>
        <dbReference type="EMBL" id="MBB5120053.1"/>
    </source>
</evidence>
<gene>
    <name evidence="2" type="ORF">FHS36_003491</name>
</gene>
<evidence type="ECO:0000256" key="1">
    <source>
        <dbReference type="SAM" id="MobiDB-lite"/>
    </source>
</evidence>
<evidence type="ECO:0000313" key="3">
    <source>
        <dbReference type="Proteomes" id="UP000528608"/>
    </source>
</evidence>